<dbReference type="GO" id="GO:0015344">
    <property type="term" value="F:siderophore uptake transmembrane transporter activity"/>
    <property type="evidence" value="ECO:0007669"/>
    <property type="project" value="TreeGrafter"/>
</dbReference>
<dbReference type="Pfam" id="PF00593">
    <property type="entry name" value="TonB_dep_Rec_b-barrel"/>
    <property type="match status" value="1"/>
</dbReference>
<feature type="domain" description="TonB-dependent receptor plug" evidence="14">
    <location>
        <begin position="68"/>
        <end position="177"/>
    </location>
</feature>
<protein>
    <submittedName>
        <fullName evidence="15">TonB-dependent receptor</fullName>
    </submittedName>
</protein>
<keyword evidence="9 10" id="KW-0998">Cell outer membrane</keyword>
<dbReference type="AlphaFoldDB" id="A0A7C5AMU6"/>
<gene>
    <name evidence="15" type="ORF">ENW48_10125</name>
</gene>
<dbReference type="SUPFAM" id="SSF56935">
    <property type="entry name" value="Porins"/>
    <property type="match status" value="1"/>
</dbReference>
<dbReference type="EMBL" id="DTKJ01000070">
    <property type="protein sequence ID" value="HGZ12554.1"/>
    <property type="molecule type" value="Genomic_DNA"/>
</dbReference>
<dbReference type="CDD" id="cd01347">
    <property type="entry name" value="ligand_gated_channel"/>
    <property type="match status" value="1"/>
</dbReference>
<keyword evidence="6 11" id="KW-0798">TonB box</keyword>
<comment type="caution">
    <text evidence="15">The sequence shown here is derived from an EMBL/GenBank/DDBJ whole genome shotgun (WGS) entry which is preliminary data.</text>
</comment>
<name>A0A7C5AMU6_9BACT</name>
<feature type="chain" id="PRO_5027884996" evidence="12">
    <location>
        <begin position="26"/>
        <end position="765"/>
    </location>
</feature>
<evidence type="ECO:0000256" key="1">
    <source>
        <dbReference type="ARBA" id="ARBA00004571"/>
    </source>
</evidence>
<dbReference type="Pfam" id="PF07715">
    <property type="entry name" value="Plug"/>
    <property type="match status" value="1"/>
</dbReference>
<dbReference type="Gene3D" id="2.170.130.10">
    <property type="entry name" value="TonB-dependent receptor, plug domain"/>
    <property type="match status" value="1"/>
</dbReference>
<evidence type="ECO:0000256" key="11">
    <source>
        <dbReference type="RuleBase" id="RU003357"/>
    </source>
</evidence>
<evidence type="ECO:0000259" key="14">
    <source>
        <dbReference type="Pfam" id="PF07715"/>
    </source>
</evidence>
<dbReference type="InterPro" id="IPR037066">
    <property type="entry name" value="Plug_dom_sf"/>
</dbReference>
<evidence type="ECO:0000256" key="4">
    <source>
        <dbReference type="ARBA" id="ARBA00022692"/>
    </source>
</evidence>
<evidence type="ECO:0000313" key="15">
    <source>
        <dbReference type="EMBL" id="HGZ12554.1"/>
    </source>
</evidence>
<evidence type="ECO:0000256" key="5">
    <source>
        <dbReference type="ARBA" id="ARBA00022729"/>
    </source>
</evidence>
<evidence type="ECO:0000256" key="8">
    <source>
        <dbReference type="ARBA" id="ARBA00023170"/>
    </source>
</evidence>
<dbReference type="GO" id="GO:0044718">
    <property type="term" value="P:siderophore transmembrane transport"/>
    <property type="evidence" value="ECO:0007669"/>
    <property type="project" value="TreeGrafter"/>
</dbReference>
<comment type="subcellular location">
    <subcellularLocation>
        <location evidence="1 10">Cell outer membrane</location>
        <topology evidence="1 10">Multi-pass membrane protein</topology>
    </subcellularLocation>
</comment>
<reference evidence="15" key="1">
    <citation type="journal article" date="2020" name="mSystems">
        <title>Genome- and Community-Level Interaction Insights into Carbon Utilization and Element Cycling Functions of Hydrothermarchaeota in Hydrothermal Sediment.</title>
        <authorList>
            <person name="Zhou Z."/>
            <person name="Liu Y."/>
            <person name="Xu W."/>
            <person name="Pan J."/>
            <person name="Luo Z.H."/>
            <person name="Li M."/>
        </authorList>
    </citation>
    <scope>NUCLEOTIDE SEQUENCE [LARGE SCALE GENOMIC DNA]</scope>
    <source>
        <strain evidence="15">SpSt-853</strain>
    </source>
</reference>
<dbReference type="InterPro" id="IPR012910">
    <property type="entry name" value="Plug_dom"/>
</dbReference>
<organism evidence="15">
    <name type="scientific">Desulfobacca acetoxidans</name>
    <dbReference type="NCBI Taxonomy" id="60893"/>
    <lineage>
        <taxon>Bacteria</taxon>
        <taxon>Pseudomonadati</taxon>
        <taxon>Thermodesulfobacteriota</taxon>
        <taxon>Desulfobaccia</taxon>
        <taxon>Desulfobaccales</taxon>
        <taxon>Desulfobaccaceae</taxon>
        <taxon>Desulfobacca</taxon>
    </lineage>
</organism>
<evidence type="ECO:0000259" key="13">
    <source>
        <dbReference type="Pfam" id="PF00593"/>
    </source>
</evidence>
<dbReference type="PROSITE" id="PS52016">
    <property type="entry name" value="TONB_DEPENDENT_REC_3"/>
    <property type="match status" value="1"/>
</dbReference>
<comment type="similarity">
    <text evidence="10 11">Belongs to the TonB-dependent receptor family.</text>
</comment>
<dbReference type="InterPro" id="IPR036942">
    <property type="entry name" value="Beta-barrel_TonB_sf"/>
</dbReference>
<evidence type="ECO:0000256" key="3">
    <source>
        <dbReference type="ARBA" id="ARBA00022452"/>
    </source>
</evidence>
<evidence type="ECO:0000256" key="7">
    <source>
        <dbReference type="ARBA" id="ARBA00023136"/>
    </source>
</evidence>
<accession>A0A7C5AMU6</accession>
<evidence type="ECO:0000256" key="10">
    <source>
        <dbReference type="PROSITE-ProRule" id="PRU01360"/>
    </source>
</evidence>
<feature type="signal peptide" evidence="12">
    <location>
        <begin position="1"/>
        <end position="25"/>
    </location>
</feature>
<keyword evidence="8 15" id="KW-0675">Receptor</keyword>
<dbReference type="PANTHER" id="PTHR30069">
    <property type="entry name" value="TONB-DEPENDENT OUTER MEMBRANE RECEPTOR"/>
    <property type="match status" value="1"/>
</dbReference>
<keyword evidence="7 10" id="KW-0472">Membrane</keyword>
<evidence type="ECO:0000256" key="6">
    <source>
        <dbReference type="ARBA" id="ARBA00023077"/>
    </source>
</evidence>
<dbReference type="Gene3D" id="2.40.170.20">
    <property type="entry name" value="TonB-dependent receptor, beta-barrel domain"/>
    <property type="match status" value="1"/>
</dbReference>
<sequence>MFELRRLWWSAVLSGIMLGGALVPAAAPETASAPPRVMAESEAKAAEETARIEEPIFVTATKTPRHPDDIPASITVITSEDVARQNIQTADDALHQVPGVMVRRGKGWADKMTNVTIRGFAGTNQSRTLVLLDGLDVTTPYSNQFSWTSLAPEDIDRIEVVRGPFSALYGGNAMGGVINIITKMPQKLELTSGVGYGTYDSWTYYFSAGDRLWDRVSIKASYKCRYSSGYASDRVTRSASPGAAAIQTVGWQPTFTPTGSRTYIIGDPGDSTWYDASFGGKLSWDVAPGHKVNFQVQLAWNEYGYSAWHTYLRDGATGAPVFSGTVGLFGTGLRFTGLQESAFLSGDGREHTALYNFHTEHKLTDRTTLKFRAGLVNQPHNWYTLPGAGAKISGGPGSLSTSPSRVWNFEIQGEQALGSKQLWTAGLAYKTGAAWSKEFNLANWRNPDSKLDLTRFSQGRDRTLGFYLQDEINWHRKFSTIIGARLDWWQTYGGVYRASAKDPAICLPARSQASVNPKIAVLYRPWDFWSWRASAGTAFRAPNIYELYRTWRAPSGTLYQGNPNLKPERAMSWEIGTSLKPWASLVIAATFFDNHLHDLIYSVRDPADPAGRNQIRTNAAKARILGVELEAHQKLSSWLEVFANATLLDPRIRKNPANPASEGKNITFVPRQQFNFGLNARYWILNANLAGRYVSRLYARDDNSDTCKGVYGSYDPYFTLDGKLTATPVKHLQLSFAVNNMLNREYYLYNLTPGRTFWLEAALKY</sequence>
<dbReference type="InterPro" id="IPR000531">
    <property type="entry name" value="Beta-barrel_TonB"/>
</dbReference>
<keyword evidence="4 10" id="KW-0812">Transmembrane</keyword>
<evidence type="ECO:0000256" key="12">
    <source>
        <dbReference type="SAM" id="SignalP"/>
    </source>
</evidence>
<dbReference type="InterPro" id="IPR039426">
    <property type="entry name" value="TonB-dep_rcpt-like"/>
</dbReference>
<keyword evidence="2 10" id="KW-0813">Transport</keyword>
<feature type="domain" description="TonB-dependent receptor-like beta-barrel" evidence="13">
    <location>
        <begin position="301"/>
        <end position="740"/>
    </location>
</feature>
<dbReference type="PANTHER" id="PTHR30069:SF29">
    <property type="entry name" value="HEMOGLOBIN AND HEMOGLOBIN-HAPTOGLOBIN-BINDING PROTEIN 1-RELATED"/>
    <property type="match status" value="1"/>
</dbReference>
<keyword evidence="3 10" id="KW-1134">Transmembrane beta strand</keyword>
<evidence type="ECO:0000256" key="2">
    <source>
        <dbReference type="ARBA" id="ARBA00022448"/>
    </source>
</evidence>
<dbReference type="GO" id="GO:0009279">
    <property type="term" value="C:cell outer membrane"/>
    <property type="evidence" value="ECO:0007669"/>
    <property type="project" value="UniProtKB-SubCell"/>
</dbReference>
<evidence type="ECO:0000256" key="9">
    <source>
        <dbReference type="ARBA" id="ARBA00023237"/>
    </source>
</evidence>
<proteinExistence type="inferred from homology"/>
<keyword evidence="5 12" id="KW-0732">Signal</keyword>